<proteinExistence type="predicted"/>
<dbReference type="InterPro" id="IPR032675">
    <property type="entry name" value="LRR_dom_sf"/>
</dbReference>
<reference evidence="2" key="2">
    <citation type="submission" date="2021-01" db="UniProtKB">
        <authorList>
            <consortium name="EnsemblPlants"/>
        </authorList>
    </citation>
    <scope>IDENTIFICATION</scope>
</reference>
<dbReference type="EMBL" id="LRBV02000010">
    <property type="status" value="NOT_ANNOTATED_CDS"/>
    <property type="molecule type" value="Genomic_DNA"/>
</dbReference>
<dbReference type="AlphaFoldDB" id="A0A7N2MSS8"/>
<dbReference type="Gene3D" id="3.80.10.10">
    <property type="entry name" value="Ribonuclease Inhibitor"/>
    <property type="match status" value="1"/>
</dbReference>
<feature type="region of interest" description="Disordered" evidence="1">
    <location>
        <begin position="79"/>
        <end position="132"/>
    </location>
</feature>
<feature type="compositionally biased region" description="Acidic residues" evidence="1">
    <location>
        <begin position="81"/>
        <end position="132"/>
    </location>
</feature>
<accession>A0A7N2MSS8</accession>
<name>A0A7N2MSS8_QUELO</name>
<evidence type="ECO:0000313" key="3">
    <source>
        <dbReference type="Proteomes" id="UP000594261"/>
    </source>
</evidence>
<dbReference type="EnsemblPlants" id="QL10p064506:mrna">
    <property type="protein sequence ID" value="QL10p064506:mrna"/>
    <property type="gene ID" value="QL10p064506"/>
</dbReference>
<reference evidence="2 3" key="1">
    <citation type="journal article" date="2016" name="G3 (Bethesda)">
        <title>First Draft Assembly and Annotation of the Genome of a California Endemic Oak Quercus lobata Nee (Fagaceae).</title>
        <authorList>
            <person name="Sork V.L."/>
            <person name="Fitz-Gibbon S.T."/>
            <person name="Puiu D."/>
            <person name="Crepeau M."/>
            <person name="Gugger P.F."/>
            <person name="Sherman R."/>
            <person name="Stevens K."/>
            <person name="Langley C.H."/>
            <person name="Pellegrini M."/>
            <person name="Salzberg S.L."/>
        </authorList>
    </citation>
    <scope>NUCLEOTIDE SEQUENCE [LARGE SCALE GENOMIC DNA]</scope>
    <source>
        <strain evidence="2 3">cv. SW786</strain>
    </source>
</reference>
<dbReference type="Gramene" id="QL10p064506:mrna">
    <property type="protein sequence ID" value="QL10p064506:mrna"/>
    <property type="gene ID" value="QL10p064506"/>
</dbReference>
<sequence>MEALPNWLGNLSCLQKLSLYYCKKLMYLPILHLTDLKHLHIARCPNLEKRCVEESSAEWLQMPHIRNIKINEKYIKGKDSEDSEDFDDYDDSEYEEVEYDDSEYEESDDSEDDRDDYLQEDSILENNQLDDN</sequence>
<evidence type="ECO:0000313" key="2">
    <source>
        <dbReference type="EnsemblPlants" id="QL10p064506:mrna"/>
    </source>
</evidence>
<keyword evidence="3" id="KW-1185">Reference proteome</keyword>
<protein>
    <submittedName>
        <fullName evidence="2">Uncharacterized protein</fullName>
    </submittedName>
</protein>
<organism evidence="2 3">
    <name type="scientific">Quercus lobata</name>
    <name type="common">Valley oak</name>
    <dbReference type="NCBI Taxonomy" id="97700"/>
    <lineage>
        <taxon>Eukaryota</taxon>
        <taxon>Viridiplantae</taxon>
        <taxon>Streptophyta</taxon>
        <taxon>Embryophyta</taxon>
        <taxon>Tracheophyta</taxon>
        <taxon>Spermatophyta</taxon>
        <taxon>Magnoliopsida</taxon>
        <taxon>eudicotyledons</taxon>
        <taxon>Gunneridae</taxon>
        <taxon>Pentapetalae</taxon>
        <taxon>rosids</taxon>
        <taxon>fabids</taxon>
        <taxon>Fagales</taxon>
        <taxon>Fagaceae</taxon>
        <taxon>Quercus</taxon>
    </lineage>
</organism>
<evidence type="ECO:0000256" key="1">
    <source>
        <dbReference type="SAM" id="MobiDB-lite"/>
    </source>
</evidence>
<dbReference type="InParanoid" id="A0A7N2MSS8"/>
<dbReference type="SUPFAM" id="SSF52047">
    <property type="entry name" value="RNI-like"/>
    <property type="match status" value="1"/>
</dbReference>
<dbReference type="Proteomes" id="UP000594261">
    <property type="component" value="Chromosome 10"/>
</dbReference>